<dbReference type="AlphaFoldDB" id="A0A563DFY6"/>
<dbReference type="Pfam" id="PF10988">
    <property type="entry name" value="DUF2807"/>
    <property type="match status" value="1"/>
</dbReference>
<dbReference type="InterPro" id="IPR021255">
    <property type="entry name" value="DUF2807"/>
</dbReference>
<protein>
    <submittedName>
        <fullName evidence="2">DUF2807 domain-containing protein</fullName>
    </submittedName>
</protein>
<dbReference type="EMBL" id="SELH01000017">
    <property type="protein sequence ID" value="TWP28714.1"/>
    <property type="molecule type" value="Genomic_DNA"/>
</dbReference>
<gene>
    <name evidence="2" type="ORF">ETU09_05185</name>
</gene>
<sequence>MYKSFLIPIFFIVSYVCLGQTEVVKNVGDFTSLRVFDKIPVILIHSESPRIEIFGNKSEDVQVINKNGELKVRMSTLNLLSGDDTVVKIYYSEINNIETSEGSSVKSEEEIESQTLTLNAKEGAAITLTLNVEQLNIRVNSGGVINASGNTIDQNILITSGGKYLAKNLNSENANINLTAGGNSVIYASKSVIATTRAGGNIDIYGSAEVQQKSILGGTITVH</sequence>
<reference evidence="2 3" key="1">
    <citation type="submission" date="2019-02" db="EMBL/GenBank/DDBJ databases">
        <title>Apibacter muscae sp. nov.: a novel member of the house fly microbiota.</title>
        <authorList>
            <person name="Park R."/>
        </authorList>
    </citation>
    <scope>NUCLEOTIDE SEQUENCE [LARGE SCALE GENOMIC DNA]</scope>
    <source>
        <strain evidence="2 3">AL1</strain>
    </source>
</reference>
<proteinExistence type="predicted"/>
<name>A0A563DFY6_9FLAO</name>
<dbReference type="Proteomes" id="UP000319499">
    <property type="component" value="Unassembled WGS sequence"/>
</dbReference>
<evidence type="ECO:0000259" key="1">
    <source>
        <dbReference type="Pfam" id="PF10988"/>
    </source>
</evidence>
<evidence type="ECO:0000313" key="3">
    <source>
        <dbReference type="Proteomes" id="UP000319499"/>
    </source>
</evidence>
<dbReference type="OrthoDB" id="704821at2"/>
<keyword evidence="3" id="KW-1185">Reference proteome</keyword>
<evidence type="ECO:0000313" key="2">
    <source>
        <dbReference type="EMBL" id="TWP28714.1"/>
    </source>
</evidence>
<dbReference type="RefSeq" id="WP_146292325.1">
    <property type="nucleotide sequence ID" value="NZ_SELH01000017.1"/>
</dbReference>
<organism evidence="2 3">
    <name type="scientific">Apibacter muscae</name>
    <dbReference type="NCBI Taxonomy" id="2509004"/>
    <lineage>
        <taxon>Bacteria</taxon>
        <taxon>Pseudomonadati</taxon>
        <taxon>Bacteroidota</taxon>
        <taxon>Flavobacteriia</taxon>
        <taxon>Flavobacteriales</taxon>
        <taxon>Weeksellaceae</taxon>
        <taxon>Apibacter</taxon>
    </lineage>
</organism>
<dbReference type="Gene3D" id="2.160.20.120">
    <property type="match status" value="1"/>
</dbReference>
<feature type="domain" description="Putative auto-transporter adhesin head GIN" evidence="1">
    <location>
        <begin position="29"/>
        <end position="208"/>
    </location>
</feature>
<comment type="caution">
    <text evidence="2">The sequence shown here is derived from an EMBL/GenBank/DDBJ whole genome shotgun (WGS) entry which is preliminary data.</text>
</comment>
<accession>A0A563DFY6</accession>